<gene>
    <name evidence="3" type="ORF">M0639_33170</name>
</gene>
<dbReference type="Proteomes" id="UP000831484">
    <property type="component" value="Plasmid pdjl-6-4"/>
</dbReference>
<feature type="domain" description="DUF305" evidence="2">
    <location>
        <begin position="65"/>
        <end position="236"/>
    </location>
</feature>
<dbReference type="Pfam" id="PF03713">
    <property type="entry name" value="DUF305"/>
    <property type="match status" value="1"/>
</dbReference>
<dbReference type="EMBL" id="CP096567">
    <property type="protein sequence ID" value="UPU46575.1"/>
    <property type="molecule type" value="Genomic_DNA"/>
</dbReference>
<dbReference type="InterPro" id="IPR012347">
    <property type="entry name" value="Ferritin-like"/>
</dbReference>
<protein>
    <submittedName>
        <fullName evidence="3">DUF305 domain-containing protein</fullName>
    </submittedName>
</protein>
<keyword evidence="4" id="KW-1185">Reference proteome</keyword>
<feature type="transmembrane region" description="Helical" evidence="1">
    <location>
        <begin position="26"/>
        <end position="47"/>
    </location>
</feature>
<dbReference type="PANTHER" id="PTHR36933:SF1">
    <property type="entry name" value="SLL0788 PROTEIN"/>
    <property type="match status" value="1"/>
</dbReference>
<name>A0AB38RMG2_RHOSG</name>
<proteinExistence type="predicted"/>
<sequence length="247" mass="26184">MVEHEAVSIQSESVSDSSGKRHATPAAVLVVGIVIALLIGIIIGLWAKGRIENTSQGVPAVGAVEVGFAQDMSVHHGQAVEMSSLALVNTADPAIRTLAYDVVTTQQSQIGMMQGWLSIWDRPARSTGEYMEWMPSTSSAMNHSMPGMSTGQSDSGVTESVAMPGMASPAELAELRTLTGPAFEIRYLQLLLRHHQGGIPMAQYAADNADLPVVTNLARQIAATQQAESTALRELLAVRGAQPIPMN</sequence>
<dbReference type="Gene3D" id="1.20.1260.10">
    <property type="match status" value="1"/>
</dbReference>
<keyword evidence="1" id="KW-0472">Membrane</keyword>
<keyword evidence="1" id="KW-0812">Transmembrane</keyword>
<dbReference type="InterPro" id="IPR005183">
    <property type="entry name" value="DUF305_CopM-like"/>
</dbReference>
<evidence type="ECO:0000313" key="3">
    <source>
        <dbReference type="EMBL" id="UPU46575.1"/>
    </source>
</evidence>
<geneLocation type="plasmid" evidence="3 4">
    <name>pdjl-6-4</name>
</geneLocation>
<organism evidence="3 4">
    <name type="scientific">Rhodococcus qingshengii JCM 15477</name>
    <dbReference type="NCBI Taxonomy" id="1303681"/>
    <lineage>
        <taxon>Bacteria</taxon>
        <taxon>Bacillati</taxon>
        <taxon>Actinomycetota</taxon>
        <taxon>Actinomycetes</taxon>
        <taxon>Mycobacteriales</taxon>
        <taxon>Nocardiaceae</taxon>
        <taxon>Rhodococcus</taxon>
        <taxon>Rhodococcus erythropolis group</taxon>
    </lineage>
</organism>
<keyword evidence="3" id="KW-0614">Plasmid</keyword>
<dbReference type="AlphaFoldDB" id="A0AB38RMG2"/>
<reference evidence="4" key="1">
    <citation type="journal article" date="2022" name="Environ. Microbiol.">
        <title>Functional analysis, diversity, and distribution of carbendazim hydrolases MheI and CbmA, responsible for the initial step in carbendazim degradation.</title>
        <authorList>
            <person name="Zhang M."/>
            <person name="Bai X."/>
            <person name="Li Q."/>
            <person name="Zhang L."/>
            <person name="Zhu Q."/>
            <person name="Gao S."/>
            <person name="Ke Z."/>
            <person name="Jiang M."/>
            <person name="Hu J."/>
            <person name="Qiu J."/>
            <person name="Hong Q."/>
        </authorList>
    </citation>
    <scope>NUCLEOTIDE SEQUENCE [LARGE SCALE GENOMIC DNA]</scope>
    <source>
        <strain evidence="4">djl-6</strain>
    </source>
</reference>
<evidence type="ECO:0000256" key="1">
    <source>
        <dbReference type="SAM" id="Phobius"/>
    </source>
</evidence>
<evidence type="ECO:0000313" key="4">
    <source>
        <dbReference type="Proteomes" id="UP000831484"/>
    </source>
</evidence>
<dbReference type="RefSeq" id="WP_047270597.1">
    <property type="nucleotide sequence ID" value="NZ_CP096567.1"/>
</dbReference>
<dbReference type="PANTHER" id="PTHR36933">
    <property type="entry name" value="SLL0788 PROTEIN"/>
    <property type="match status" value="1"/>
</dbReference>
<accession>A0AB38RMG2</accession>
<evidence type="ECO:0000259" key="2">
    <source>
        <dbReference type="Pfam" id="PF03713"/>
    </source>
</evidence>
<keyword evidence="1" id="KW-1133">Transmembrane helix</keyword>